<dbReference type="AlphaFoldDB" id="A0A835R3A8"/>
<evidence type="ECO:0000313" key="2">
    <source>
        <dbReference type="Proteomes" id="UP000639772"/>
    </source>
</evidence>
<reference evidence="1 2" key="1">
    <citation type="journal article" date="2020" name="Nat. Food">
        <title>A phased Vanilla planifolia genome enables genetic improvement of flavour and production.</title>
        <authorList>
            <person name="Hasing T."/>
            <person name="Tang H."/>
            <person name="Brym M."/>
            <person name="Khazi F."/>
            <person name="Huang T."/>
            <person name="Chambers A.H."/>
        </authorList>
    </citation>
    <scope>NUCLEOTIDE SEQUENCE [LARGE SCALE GENOMIC DNA]</scope>
    <source>
        <tissue evidence="1">Leaf</tissue>
    </source>
</reference>
<gene>
    <name evidence="1" type="ORF">HPP92_013882</name>
</gene>
<comment type="caution">
    <text evidence="1">The sequence shown here is derived from an EMBL/GenBank/DDBJ whole genome shotgun (WGS) entry which is preliminary data.</text>
</comment>
<dbReference type="EMBL" id="JADCNM010000006">
    <property type="protein sequence ID" value="KAG0479163.1"/>
    <property type="molecule type" value="Genomic_DNA"/>
</dbReference>
<proteinExistence type="predicted"/>
<accession>A0A835R3A8</accession>
<dbReference type="Proteomes" id="UP000639772">
    <property type="component" value="Chromosome 6"/>
</dbReference>
<name>A0A835R3A8_VANPL</name>
<sequence length="96" mass="10890">MEEWRARKHCRNRRFSEDGSPILQNTKSVVPLEVAFDFFLYGDDTACLCHVADGNKKTLGAQSQSGNHELGDWEKNAKFLYARWAGIRTFPLSSAP</sequence>
<protein>
    <submittedName>
        <fullName evidence="1">Uncharacterized protein</fullName>
    </submittedName>
</protein>
<evidence type="ECO:0000313" key="1">
    <source>
        <dbReference type="EMBL" id="KAG0479163.1"/>
    </source>
</evidence>
<organism evidence="1 2">
    <name type="scientific">Vanilla planifolia</name>
    <name type="common">Vanilla</name>
    <dbReference type="NCBI Taxonomy" id="51239"/>
    <lineage>
        <taxon>Eukaryota</taxon>
        <taxon>Viridiplantae</taxon>
        <taxon>Streptophyta</taxon>
        <taxon>Embryophyta</taxon>
        <taxon>Tracheophyta</taxon>
        <taxon>Spermatophyta</taxon>
        <taxon>Magnoliopsida</taxon>
        <taxon>Liliopsida</taxon>
        <taxon>Asparagales</taxon>
        <taxon>Orchidaceae</taxon>
        <taxon>Vanilloideae</taxon>
        <taxon>Vanilleae</taxon>
        <taxon>Vanilla</taxon>
    </lineage>
</organism>